<accession>A0A2T2WL86</accession>
<reference evidence="9 10" key="1">
    <citation type="journal article" date="2014" name="BMC Genomics">
        <title>Comparison of environmental and isolate Sulfobacillus genomes reveals diverse carbon, sulfur, nitrogen, and hydrogen metabolisms.</title>
        <authorList>
            <person name="Justice N.B."/>
            <person name="Norman A."/>
            <person name="Brown C.T."/>
            <person name="Singh A."/>
            <person name="Thomas B.C."/>
            <person name="Banfield J.F."/>
        </authorList>
    </citation>
    <scope>NUCLEOTIDE SEQUENCE [LARGE SCALE GENOMIC DNA]</scope>
    <source>
        <strain evidence="9">AMDSBA3</strain>
    </source>
</reference>
<comment type="caution">
    <text evidence="9">The sequence shown here is derived from an EMBL/GenBank/DDBJ whole genome shotgun (WGS) entry which is preliminary data.</text>
</comment>
<feature type="binding site" evidence="7">
    <location>
        <position position="106"/>
    </location>
    <ligand>
        <name>Zn(2+)</name>
        <dbReference type="ChEBI" id="CHEBI:29105"/>
        <label>1</label>
    </ligand>
</feature>
<evidence type="ECO:0000256" key="2">
    <source>
        <dbReference type="ARBA" id="ARBA00022723"/>
    </source>
</evidence>
<feature type="binding site" evidence="7">
    <location>
        <position position="210"/>
    </location>
    <ligand>
        <name>Zn(2+)</name>
        <dbReference type="ChEBI" id="CHEBI:29105"/>
        <label>2</label>
    </ligand>
</feature>
<feature type="binding site" evidence="7">
    <location>
        <position position="66"/>
    </location>
    <ligand>
        <name>Zn(2+)</name>
        <dbReference type="ChEBI" id="CHEBI:29105"/>
        <label>1</label>
    </ligand>
</feature>
<evidence type="ECO:0000256" key="7">
    <source>
        <dbReference type="HAMAP-Rule" id="MF_00152"/>
    </source>
</evidence>
<comment type="similarity">
    <text evidence="1 7">Belongs to the AP endonuclease 2 family.</text>
</comment>
<feature type="binding site" evidence="7">
    <location>
        <position position="143"/>
    </location>
    <ligand>
        <name>Zn(2+)</name>
        <dbReference type="ChEBI" id="CHEBI:29105"/>
        <label>1</label>
    </ligand>
</feature>
<dbReference type="GO" id="GO:0006284">
    <property type="term" value="P:base-excision repair"/>
    <property type="evidence" value="ECO:0007669"/>
    <property type="project" value="TreeGrafter"/>
</dbReference>
<feature type="binding site" evidence="7">
    <location>
        <position position="255"/>
    </location>
    <ligand>
        <name>Zn(2+)</name>
        <dbReference type="ChEBI" id="CHEBI:29105"/>
        <label>2</label>
    </ligand>
</feature>
<comment type="catalytic activity">
    <reaction evidence="7">
        <text>Endonucleolytic cleavage to 5'-phosphooligonucleotide end-products.</text>
        <dbReference type="EC" id="3.1.21.2"/>
    </reaction>
</comment>
<sequence length="279" mass="30623">MRLGCHLSVAKGFATAAKVAPTLGANAFQYFTKNPRGFRNAKPLNREDAERGRRLMQELDLVAIGHTPYLINLAAADDELYHVSIAALVQDLVIAEARGTYGVVVHCGKPKDRGRDWGIERMQHALRQVLDQNRTEGVQILVENTAGQGSEIGASLDELLAIVAPFAPHDVGICFDTQHAFAAGMMTRENPGAFPGFDHPDFMRRLTAIHLNDSKVAFAAHKDRHELIGQGALGLDGIARIVNDPRLADIPFYLETPVNQETQYADEIATVKSLIEHTR</sequence>
<dbReference type="GO" id="GO:0008833">
    <property type="term" value="F:deoxyribonuclease IV (phage-T4-induced) activity"/>
    <property type="evidence" value="ECO:0007669"/>
    <property type="project" value="UniProtKB-UniRule"/>
</dbReference>
<evidence type="ECO:0000256" key="5">
    <source>
        <dbReference type="ARBA" id="ARBA00022833"/>
    </source>
</evidence>
<keyword evidence="3 7" id="KW-0227">DNA damage</keyword>
<keyword evidence="5 7" id="KW-0862">Zinc</keyword>
<dbReference type="InterPro" id="IPR018246">
    <property type="entry name" value="AP_endonuc_F2_Zn_BS"/>
</dbReference>
<comment type="cofactor">
    <cofactor evidence="7">
        <name>Zn(2+)</name>
        <dbReference type="ChEBI" id="CHEBI:29105"/>
    </cofactor>
    <text evidence="7">Binds 3 Zn(2+) ions.</text>
</comment>
<name>A0A2T2WL86_9FIRM</name>
<feature type="binding site" evidence="7">
    <location>
        <position position="223"/>
    </location>
    <ligand>
        <name>Zn(2+)</name>
        <dbReference type="ChEBI" id="CHEBI:29105"/>
        <label>3</label>
    </ligand>
</feature>
<dbReference type="EC" id="3.1.21.2" evidence="7"/>
<dbReference type="GO" id="GO:0008270">
    <property type="term" value="F:zinc ion binding"/>
    <property type="evidence" value="ECO:0007669"/>
    <property type="project" value="UniProtKB-UniRule"/>
</dbReference>
<dbReference type="HAMAP" id="MF_00152">
    <property type="entry name" value="Nfo"/>
    <property type="match status" value="1"/>
</dbReference>
<feature type="binding site" evidence="7">
    <location>
        <position position="225"/>
    </location>
    <ligand>
        <name>Zn(2+)</name>
        <dbReference type="ChEBI" id="CHEBI:29105"/>
        <label>3</label>
    </ligand>
</feature>
<comment type="function">
    <text evidence="7">Endonuclease IV plays a role in DNA repair. It cleaves phosphodiester bonds at apurinic or apyrimidinic (AP) sites, generating a 3'-hydroxyl group and a 5'-terminal sugar phosphate.</text>
</comment>
<dbReference type="PANTHER" id="PTHR21445:SF0">
    <property type="entry name" value="APURINIC-APYRIMIDINIC ENDONUCLEASE"/>
    <property type="match status" value="1"/>
</dbReference>
<evidence type="ECO:0000256" key="1">
    <source>
        <dbReference type="ARBA" id="ARBA00005340"/>
    </source>
</evidence>
<gene>
    <name evidence="7" type="primary">nfo</name>
    <name evidence="9" type="ORF">C7B45_04315</name>
</gene>
<protein>
    <recommendedName>
        <fullName evidence="7">Probable endonuclease 4</fullName>
        <ecNumber evidence="7">3.1.21.2</ecNumber>
    </recommendedName>
    <alternativeName>
        <fullName evidence="7">Endodeoxyribonuclease IV</fullName>
    </alternativeName>
    <alternativeName>
        <fullName evidence="7">Endonuclease IV</fullName>
    </alternativeName>
</protein>
<dbReference type="PROSITE" id="PS00731">
    <property type="entry name" value="AP_NUCLEASE_F2_3"/>
    <property type="match status" value="1"/>
</dbReference>
<dbReference type="SMART" id="SM00518">
    <property type="entry name" value="AP2Ec"/>
    <property type="match status" value="1"/>
</dbReference>
<feature type="binding site" evidence="7">
    <location>
        <position position="176"/>
    </location>
    <ligand>
        <name>Zn(2+)</name>
        <dbReference type="ChEBI" id="CHEBI:29105"/>
        <label>2</label>
    </ligand>
</feature>
<keyword evidence="7" id="KW-0540">Nuclease</keyword>
<keyword evidence="4 7" id="KW-0378">Hydrolase</keyword>
<evidence type="ECO:0000313" key="9">
    <source>
        <dbReference type="EMBL" id="PSR23009.1"/>
    </source>
</evidence>
<dbReference type="InterPro" id="IPR001719">
    <property type="entry name" value="AP_endonuc_2"/>
</dbReference>
<dbReference type="GO" id="GO:0008081">
    <property type="term" value="F:phosphoric diester hydrolase activity"/>
    <property type="evidence" value="ECO:0007669"/>
    <property type="project" value="TreeGrafter"/>
</dbReference>
<keyword evidence="6 7" id="KW-0234">DNA repair</keyword>
<organism evidence="9 10">
    <name type="scientific">Sulfobacillus acidophilus</name>
    <dbReference type="NCBI Taxonomy" id="53633"/>
    <lineage>
        <taxon>Bacteria</taxon>
        <taxon>Bacillati</taxon>
        <taxon>Bacillota</taxon>
        <taxon>Clostridia</taxon>
        <taxon>Eubacteriales</taxon>
        <taxon>Clostridiales Family XVII. Incertae Sedis</taxon>
        <taxon>Sulfobacillus</taxon>
    </lineage>
</organism>
<dbReference type="GO" id="GO:0003677">
    <property type="term" value="F:DNA binding"/>
    <property type="evidence" value="ECO:0007669"/>
    <property type="project" value="InterPro"/>
</dbReference>
<dbReference type="InterPro" id="IPR036237">
    <property type="entry name" value="Xyl_isomerase-like_sf"/>
</dbReference>
<dbReference type="SUPFAM" id="SSF51658">
    <property type="entry name" value="Xylose isomerase-like"/>
    <property type="match status" value="1"/>
</dbReference>
<dbReference type="InterPro" id="IPR013022">
    <property type="entry name" value="Xyl_isomerase-like_TIM-brl"/>
</dbReference>
<feature type="binding site" evidence="7">
    <location>
        <position position="179"/>
    </location>
    <ligand>
        <name>Zn(2+)</name>
        <dbReference type="ChEBI" id="CHEBI:29105"/>
        <label>3</label>
    </ligand>
</feature>
<dbReference type="GO" id="GO:0003906">
    <property type="term" value="F:DNA-(apurinic or apyrimidinic site) endonuclease activity"/>
    <property type="evidence" value="ECO:0007669"/>
    <property type="project" value="TreeGrafter"/>
</dbReference>
<feature type="domain" description="Xylose isomerase-like TIM barrel" evidence="8">
    <location>
        <begin position="20"/>
        <end position="273"/>
    </location>
</feature>
<keyword evidence="2 7" id="KW-0479">Metal-binding</keyword>
<proteinExistence type="inferred from homology"/>
<dbReference type="Proteomes" id="UP000241848">
    <property type="component" value="Unassembled WGS sequence"/>
</dbReference>
<dbReference type="Pfam" id="PF01261">
    <property type="entry name" value="AP_endonuc_2"/>
    <property type="match status" value="1"/>
</dbReference>
<evidence type="ECO:0000256" key="3">
    <source>
        <dbReference type="ARBA" id="ARBA00022763"/>
    </source>
</evidence>
<dbReference type="EMBL" id="PXYV01000009">
    <property type="protein sequence ID" value="PSR23009.1"/>
    <property type="molecule type" value="Genomic_DNA"/>
</dbReference>
<dbReference type="NCBIfam" id="TIGR00587">
    <property type="entry name" value="nfo"/>
    <property type="match status" value="1"/>
</dbReference>
<evidence type="ECO:0000256" key="6">
    <source>
        <dbReference type="ARBA" id="ARBA00023204"/>
    </source>
</evidence>
<dbReference type="PROSITE" id="PS51432">
    <property type="entry name" value="AP_NUCLEASE_F2_4"/>
    <property type="match status" value="1"/>
</dbReference>
<feature type="binding site" evidence="7">
    <location>
        <position position="143"/>
    </location>
    <ligand>
        <name>Zn(2+)</name>
        <dbReference type="ChEBI" id="CHEBI:29105"/>
        <label>2</label>
    </ligand>
</feature>
<evidence type="ECO:0000259" key="8">
    <source>
        <dbReference type="Pfam" id="PF01261"/>
    </source>
</evidence>
<dbReference type="CDD" id="cd00019">
    <property type="entry name" value="AP2Ec"/>
    <property type="match status" value="1"/>
</dbReference>
<keyword evidence="7 9" id="KW-0255">Endonuclease</keyword>
<evidence type="ECO:0000256" key="4">
    <source>
        <dbReference type="ARBA" id="ARBA00022801"/>
    </source>
</evidence>
<dbReference type="Gene3D" id="3.20.20.150">
    <property type="entry name" value="Divalent-metal-dependent TIM barrel enzymes"/>
    <property type="match status" value="1"/>
</dbReference>
<evidence type="ECO:0000313" key="10">
    <source>
        <dbReference type="Proteomes" id="UP000241848"/>
    </source>
</evidence>
<dbReference type="AlphaFoldDB" id="A0A2T2WL86"/>
<dbReference type="PANTHER" id="PTHR21445">
    <property type="entry name" value="ENDONUCLEASE IV ENDODEOXYRIBONUCLEASE IV"/>
    <property type="match status" value="1"/>
</dbReference>